<dbReference type="STRING" id="32264.T1KG28"/>
<protein>
    <submittedName>
        <fullName evidence="4">Uncharacterized protein</fullName>
    </submittedName>
</protein>
<dbReference type="OMA" id="SWELIEN"/>
<feature type="signal peptide" evidence="3">
    <location>
        <begin position="1"/>
        <end position="18"/>
    </location>
</feature>
<evidence type="ECO:0000256" key="2">
    <source>
        <dbReference type="SAM" id="MobiDB-lite"/>
    </source>
</evidence>
<keyword evidence="3" id="KW-0732">Signal</keyword>
<organism evidence="4 5">
    <name type="scientific">Tetranychus urticae</name>
    <name type="common">Two-spotted spider mite</name>
    <dbReference type="NCBI Taxonomy" id="32264"/>
    <lineage>
        <taxon>Eukaryota</taxon>
        <taxon>Metazoa</taxon>
        <taxon>Ecdysozoa</taxon>
        <taxon>Arthropoda</taxon>
        <taxon>Chelicerata</taxon>
        <taxon>Arachnida</taxon>
        <taxon>Acari</taxon>
        <taxon>Acariformes</taxon>
        <taxon>Trombidiformes</taxon>
        <taxon>Prostigmata</taxon>
        <taxon>Eleutherengona</taxon>
        <taxon>Raphignathae</taxon>
        <taxon>Tetranychoidea</taxon>
        <taxon>Tetranychidae</taxon>
        <taxon>Tetranychus</taxon>
    </lineage>
</organism>
<dbReference type="Proteomes" id="UP000015104">
    <property type="component" value="Unassembled WGS sequence"/>
</dbReference>
<dbReference type="AlphaFoldDB" id="T1KG28"/>
<evidence type="ECO:0000313" key="4">
    <source>
        <dbReference type="EnsemblMetazoa" id="tetur10g05260.1"/>
    </source>
</evidence>
<evidence type="ECO:0000256" key="1">
    <source>
        <dbReference type="SAM" id="Coils"/>
    </source>
</evidence>
<feature type="compositionally biased region" description="Pro residues" evidence="2">
    <location>
        <begin position="24"/>
        <end position="92"/>
    </location>
</feature>
<dbReference type="EnsemblMetazoa" id="tetur10g05260.1">
    <property type="protein sequence ID" value="tetur10g05260.1"/>
    <property type="gene ID" value="tetur10g05260"/>
</dbReference>
<feature type="region of interest" description="Disordered" evidence="2">
    <location>
        <begin position="18"/>
        <end position="95"/>
    </location>
</feature>
<dbReference type="KEGG" id="tut:107363561"/>
<keyword evidence="1" id="KW-0175">Coiled coil</keyword>
<keyword evidence="5" id="KW-1185">Reference proteome</keyword>
<name>T1KG28_TETUR</name>
<accession>T1KG28</accession>
<dbReference type="EMBL" id="CAEY01000040">
    <property type="status" value="NOT_ANNOTATED_CDS"/>
    <property type="molecule type" value="Genomic_DNA"/>
</dbReference>
<feature type="chain" id="PRO_5004591575" evidence="3">
    <location>
        <begin position="19"/>
        <end position="449"/>
    </location>
</feature>
<reference evidence="4" key="2">
    <citation type="submission" date="2015-06" db="UniProtKB">
        <authorList>
            <consortium name="EnsemblMetazoa"/>
        </authorList>
    </citation>
    <scope>IDENTIFICATION</scope>
</reference>
<gene>
    <name evidence="4" type="primary">107363561</name>
</gene>
<evidence type="ECO:0000256" key="3">
    <source>
        <dbReference type="SAM" id="SignalP"/>
    </source>
</evidence>
<dbReference type="OrthoDB" id="10458604at2759"/>
<proteinExistence type="predicted"/>
<dbReference type="HOGENOM" id="CLU_610205_0_0_1"/>
<feature type="coiled-coil region" evidence="1">
    <location>
        <begin position="198"/>
        <end position="225"/>
    </location>
</feature>
<dbReference type="SUPFAM" id="SSF81995">
    <property type="entry name" value="beta-sandwich domain of Sec23/24"/>
    <property type="match status" value="1"/>
</dbReference>
<sequence>MKLFAIFILVLSVSSVWTEGEVPPEQPAPEQPAPVPEQPAPVPEQPAPVPEQPAPEQPAPVQPAPEQPAPAPVPEQPQPAPSQPEQPQPTPPSNAVELVQATSRSTEIGSLSDAPEISHEYSDFRMSIDHSLGSLSVRIADWQASMFEHIQNTLTPLLSQWNAFKVSIRNKVSTEEVVMRTSDVNHSKGLLQQQVTLLKEALATGNNIEDNLVKMEEQINRWRDDININAEGARSVERKTSMQASLETMVSSARNKIKDSKSTIQKLFQNHYYNIDNDRLRINGQIDAVNLESKSSLSQLITEVQMTNNSVSNRLAQEANTFQELIDTTVAQLRHHLDTDLMAVDREKIVNHLDERSLQLDENLFIAHSENQIALDNFVRGLVQDIQNSIYTFENEMNVIKQRFESLTSVNKARANRLSIQTYKTLEPVESLFSSLSKKLQRNIDNMKF</sequence>
<reference evidence="5" key="1">
    <citation type="submission" date="2011-08" db="EMBL/GenBank/DDBJ databases">
        <authorList>
            <person name="Rombauts S."/>
        </authorList>
    </citation>
    <scope>NUCLEOTIDE SEQUENCE</scope>
    <source>
        <strain evidence="5">London</strain>
    </source>
</reference>
<evidence type="ECO:0000313" key="5">
    <source>
        <dbReference type="Proteomes" id="UP000015104"/>
    </source>
</evidence>